<comment type="caution">
    <text evidence="1">The sequence shown here is derived from an EMBL/GenBank/DDBJ whole genome shotgun (WGS) entry which is preliminary data.</text>
</comment>
<name>A0A540NMU8_MALBA</name>
<dbReference type="AlphaFoldDB" id="A0A540NMU8"/>
<gene>
    <name evidence="1" type="ORF">C1H46_001998</name>
</gene>
<sequence length="71" mass="8493">MGFGFFKMGSRPNLTLLKRAGSYRSNLHLRLKSGLCHPLRSPHLKIDFFEQHRYRRFHQNKHRKICTLKAN</sequence>
<evidence type="ECO:0000313" key="1">
    <source>
        <dbReference type="EMBL" id="TQE12345.1"/>
    </source>
</evidence>
<dbReference type="EMBL" id="VIEB01000020">
    <property type="protein sequence ID" value="TQE12345.1"/>
    <property type="molecule type" value="Genomic_DNA"/>
</dbReference>
<organism evidence="1 2">
    <name type="scientific">Malus baccata</name>
    <name type="common">Siberian crab apple</name>
    <name type="synonym">Pyrus baccata</name>
    <dbReference type="NCBI Taxonomy" id="106549"/>
    <lineage>
        <taxon>Eukaryota</taxon>
        <taxon>Viridiplantae</taxon>
        <taxon>Streptophyta</taxon>
        <taxon>Embryophyta</taxon>
        <taxon>Tracheophyta</taxon>
        <taxon>Spermatophyta</taxon>
        <taxon>Magnoliopsida</taxon>
        <taxon>eudicotyledons</taxon>
        <taxon>Gunneridae</taxon>
        <taxon>Pentapetalae</taxon>
        <taxon>rosids</taxon>
        <taxon>fabids</taxon>
        <taxon>Rosales</taxon>
        <taxon>Rosaceae</taxon>
        <taxon>Amygdaloideae</taxon>
        <taxon>Maleae</taxon>
        <taxon>Malus</taxon>
    </lineage>
</organism>
<evidence type="ECO:0000313" key="2">
    <source>
        <dbReference type="Proteomes" id="UP000315295"/>
    </source>
</evidence>
<accession>A0A540NMU8</accession>
<protein>
    <submittedName>
        <fullName evidence="1">Uncharacterized protein</fullName>
    </submittedName>
</protein>
<dbReference type="Proteomes" id="UP000315295">
    <property type="component" value="Unassembled WGS sequence"/>
</dbReference>
<reference evidence="1 2" key="1">
    <citation type="journal article" date="2019" name="G3 (Bethesda)">
        <title>Sequencing of a Wild Apple (Malus baccata) Genome Unravels the Differences Between Cultivated and Wild Apple Species Regarding Disease Resistance and Cold Tolerance.</title>
        <authorList>
            <person name="Chen X."/>
        </authorList>
    </citation>
    <scope>NUCLEOTIDE SEQUENCE [LARGE SCALE GENOMIC DNA]</scope>
    <source>
        <strain evidence="2">cv. Shandingzi</strain>
        <tissue evidence="1">Leaves</tissue>
    </source>
</reference>
<proteinExistence type="predicted"/>
<keyword evidence="2" id="KW-1185">Reference proteome</keyword>